<dbReference type="Gene3D" id="1.20.1280.50">
    <property type="match status" value="1"/>
</dbReference>
<reference evidence="1" key="1">
    <citation type="submission" date="2022-07" db="EMBL/GenBank/DDBJ databases">
        <title>Genome Sequence of Agrocybe chaxingu.</title>
        <authorList>
            <person name="Buettner E."/>
        </authorList>
    </citation>
    <scope>NUCLEOTIDE SEQUENCE</scope>
    <source>
        <strain evidence="1">MP-N11</strain>
    </source>
</reference>
<protein>
    <recommendedName>
        <fullName evidence="3">F-box domain-containing protein</fullName>
    </recommendedName>
</protein>
<gene>
    <name evidence="1" type="ORF">NLJ89_g9314</name>
</gene>
<proteinExistence type="predicted"/>
<accession>A0A9W8K073</accession>
<evidence type="ECO:0000313" key="2">
    <source>
        <dbReference type="Proteomes" id="UP001148786"/>
    </source>
</evidence>
<comment type="caution">
    <text evidence="1">The sequence shown here is derived from an EMBL/GenBank/DDBJ whole genome shotgun (WGS) entry which is preliminary data.</text>
</comment>
<dbReference type="Proteomes" id="UP001148786">
    <property type="component" value="Unassembled WGS sequence"/>
</dbReference>
<evidence type="ECO:0008006" key="3">
    <source>
        <dbReference type="Google" id="ProtNLM"/>
    </source>
</evidence>
<organism evidence="1 2">
    <name type="scientific">Agrocybe chaxingu</name>
    <dbReference type="NCBI Taxonomy" id="84603"/>
    <lineage>
        <taxon>Eukaryota</taxon>
        <taxon>Fungi</taxon>
        <taxon>Dikarya</taxon>
        <taxon>Basidiomycota</taxon>
        <taxon>Agaricomycotina</taxon>
        <taxon>Agaricomycetes</taxon>
        <taxon>Agaricomycetidae</taxon>
        <taxon>Agaricales</taxon>
        <taxon>Agaricineae</taxon>
        <taxon>Strophariaceae</taxon>
        <taxon>Agrocybe</taxon>
    </lineage>
</organism>
<evidence type="ECO:0000313" key="1">
    <source>
        <dbReference type="EMBL" id="KAJ3501491.1"/>
    </source>
</evidence>
<keyword evidence="2" id="KW-1185">Reference proteome</keyword>
<dbReference type="AlphaFoldDB" id="A0A9W8K073"/>
<dbReference type="OrthoDB" id="3045590at2759"/>
<name>A0A9W8K073_9AGAR</name>
<dbReference type="EMBL" id="JANKHO010001427">
    <property type="protein sequence ID" value="KAJ3501491.1"/>
    <property type="molecule type" value="Genomic_DNA"/>
</dbReference>
<sequence length="568" mass="64540">MSSQRRICCLFARKKAGTRTANALEAARACYCRSVERLGQDLLWYIFSFNAEMCDLQQEDINDMPEFEDYPLTILRRTSQVCQSWQLALNSPSLWASVIDFAQLKRTESQWGKEILLRTGKSLLCIKGEVDQSDDEDFLEWCNSLLRHEWERLRRVDIRTYGDEDFTYGMWHDLLVRSTKHLESFVVDISLQSTGISTMATELFSGDAPSLRRLATHDTLFDDKAPLLAQLSTLWLSYREGPAEVDVPQILDILKSMPCLNALALLAFPETLQPAVQKIDPVNLPQLRELSLDGPLSPTLLLLDTIKPQPGCKLYFWSMNTSIAPQQRDSFIRLVGQYSLSYFEKHPTATVYFDVDGNNFLCGTDLSCEPCYPKFYIHLLSGINVNNVIKRHIPFLLPTLQFGNSLSTMTTLDLSFGHVVYKTYGNELLNLLASFPALRTVKALAATFYETISPLRLLAGATHPVFSSLRNVVLCGTFSPLKPFRISELACFYCTFFDWRCEAGHPVALLDIRGCDDLCDDLMGLRELERFKGLKVMWSTSGKEQTYICGSGTPEVLDFCSTRKRRLR</sequence>